<sequence>MVTKARMAAVSTVGLEKHAKDPVHLAGRDAAVDSEEGNFVVKCRHAAVYSGMVDCSADVVSNGLPITSETDRVRVQEGKLRELNGDLWAENCAMRKRIEELAELIRLK</sequence>
<reference evidence="1" key="1">
    <citation type="submission" date="2021-01" db="EMBL/GenBank/DDBJ databases">
        <authorList>
            <person name="Corre E."/>
            <person name="Pelletier E."/>
            <person name="Niang G."/>
            <person name="Scheremetjew M."/>
            <person name="Finn R."/>
            <person name="Kale V."/>
            <person name="Holt S."/>
            <person name="Cochrane G."/>
            <person name="Meng A."/>
            <person name="Brown T."/>
            <person name="Cohen L."/>
        </authorList>
    </citation>
    <scope>NUCLEOTIDE SEQUENCE</scope>
    <source>
        <strain evidence="1">CCMP3107</strain>
    </source>
</reference>
<protein>
    <submittedName>
        <fullName evidence="1">Uncharacterized protein</fullName>
    </submittedName>
</protein>
<name>A0A7S3Y1M8_HETAK</name>
<dbReference type="AlphaFoldDB" id="A0A7S3Y1M8"/>
<gene>
    <name evidence="1" type="ORF">HAKA00212_LOCUS17265</name>
</gene>
<dbReference type="EMBL" id="HBIU01037655">
    <property type="protein sequence ID" value="CAE0638482.1"/>
    <property type="molecule type" value="Transcribed_RNA"/>
</dbReference>
<accession>A0A7S3Y1M8</accession>
<evidence type="ECO:0000313" key="1">
    <source>
        <dbReference type="EMBL" id="CAE0638482.1"/>
    </source>
</evidence>
<proteinExistence type="predicted"/>
<organism evidence="1">
    <name type="scientific">Heterosigma akashiwo</name>
    <name type="common">Chromophytic alga</name>
    <name type="synonym">Heterosigma carterae</name>
    <dbReference type="NCBI Taxonomy" id="2829"/>
    <lineage>
        <taxon>Eukaryota</taxon>
        <taxon>Sar</taxon>
        <taxon>Stramenopiles</taxon>
        <taxon>Ochrophyta</taxon>
        <taxon>Raphidophyceae</taxon>
        <taxon>Chattonellales</taxon>
        <taxon>Chattonellaceae</taxon>
        <taxon>Heterosigma</taxon>
    </lineage>
</organism>